<dbReference type="EMBL" id="JABEQH010000004">
    <property type="protein sequence ID" value="MBB2175051.1"/>
    <property type="molecule type" value="Genomic_DNA"/>
</dbReference>
<name>A0A7W4J5I7_9PROT</name>
<reference evidence="2 3" key="1">
    <citation type="submission" date="2020-04" db="EMBL/GenBank/DDBJ databases">
        <title>Description of novel Gluconacetobacter.</title>
        <authorList>
            <person name="Sombolestani A."/>
        </authorList>
    </citation>
    <scope>NUCLEOTIDE SEQUENCE [LARGE SCALE GENOMIC DNA]</scope>
    <source>
        <strain evidence="2 3">LMG 21312</strain>
    </source>
</reference>
<protein>
    <submittedName>
        <fullName evidence="2">Transglutaminase domain-containing protein</fullName>
    </submittedName>
</protein>
<comment type="caution">
    <text evidence="2">The sequence shown here is derived from an EMBL/GenBank/DDBJ whole genome shotgun (WGS) entry which is preliminary data.</text>
</comment>
<evidence type="ECO:0000313" key="2">
    <source>
        <dbReference type="EMBL" id="MBB2175051.1"/>
    </source>
</evidence>
<dbReference type="InterPro" id="IPR038765">
    <property type="entry name" value="Papain-like_cys_pep_sf"/>
</dbReference>
<evidence type="ECO:0000313" key="3">
    <source>
        <dbReference type="Proteomes" id="UP000561066"/>
    </source>
</evidence>
<dbReference type="SUPFAM" id="SSF54001">
    <property type="entry name" value="Cysteine proteinases"/>
    <property type="match status" value="1"/>
</dbReference>
<dbReference type="InterPro" id="IPR002931">
    <property type="entry name" value="Transglutaminase-like"/>
</dbReference>
<dbReference type="Proteomes" id="UP000561066">
    <property type="component" value="Unassembled WGS sequence"/>
</dbReference>
<dbReference type="SMART" id="SM00460">
    <property type="entry name" value="TGc"/>
    <property type="match status" value="1"/>
</dbReference>
<keyword evidence="3" id="KW-1185">Reference proteome</keyword>
<dbReference type="Gene3D" id="3.10.620.30">
    <property type="match status" value="1"/>
</dbReference>
<dbReference type="PANTHER" id="PTHR33490:SF3">
    <property type="entry name" value="CONSERVED INTEGRAL MEMBRANE PROTEIN"/>
    <property type="match status" value="1"/>
</dbReference>
<accession>A0A7W4J5I7</accession>
<dbReference type="AlphaFoldDB" id="A0A7W4J5I7"/>
<dbReference type="RefSeq" id="WP_182941480.1">
    <property type="nucleotide sequence ID" value="NZ_JABEQH010000004.1"/>
</dbReference>
<gene>
    <name evidence="2" type="ORF">HLH21_03810</name>
</gene>
<proteinExistence type="predicted"/>
<sequence>MTTMLKFDDRYRAVDEDRILDSLLLLGWAFCDDTDHARVTARQALDRWIGCGLGVRPDPAGRRFFDPVEVVHFLKYAGTIGDDDFWQTHYVTTSRQLVGDLAAKADGPVTVTLRRTYNFRNAPPGRARRLRLGLPLRHRCDFLDIRAQVPDHGATCVLSDGRLDVQVPPSAGEDISIGADICFRPRSGLDAADRPDGDLYLKPDEGLIKLSAPVAALARRLGGSASPEVAVRAFWDFMIDAFLSGPVHYDQVRLDAPLDWVLEARCCDCQLGSSFFVALCRARGIPARLVSGHFLYQRSPTLHYWSEVWLDGQGWASFDFMSWDLSKGGRDPAWRDHFFGRVDARMVTQCLPRLFTGAVGVAIPPTWRILQTSRGDGVDISLIGADGAPIYSDHVAIS</sequence>
<dbReference type="Pfam" id="PF01841">
    <property type="entry name" value="Transglut_core"/>
    <property type="match status" value="1"/>
</dbReference>
<evidence type="ECO:0000259" key="1">
    <source>
        <dbReference type="SMART" id="SM00460"/>
    </source>
</evidence>
<organism evidence="2 3">
    <name type="scientific">Gluconacetobacter johannae</name>
    <dbReference type="NCBI Taxonomy" id="112140"/>
    <lineage>
        <taxon>Bacteria</taxon>
        <taxon>Pseudomonadati</taxon>
        <taxon>Pseudomonadota</taxon>
        <taxon>Alphaproteobacteria</taxon>
        <taxon>Acetobacterales</taxon>
        <taxon>Acetobacteraceae</taxon>
        <taxon>Gluconacetobacter</taxon>
    </lineage>
</organism>
<feature type="domain" description="Transglutaminase-like" evidence="1">
    <location>
        <begin position="261"/>
        <end position="322"/>
    </location>
</feature>
<dbReference type="PANTHER" id="PTHR33490">
    <property type="entry name" value="BLR5614 PROTEIN-RELATED"/>
    <property type="match status" value="1"/>
</dbReference>